<proteinExistence type="predicted"/>
<dbReference type="AlphaFoldDB" id="A0A381UCQ0"/>
<organism evidence="1">
    <name type="scientific">marine metagenome</name>
    <dbReference type="NCBI Taxonomy" id="408172"/>
    <lineage>
        <taxon>unclassified sequences</taxon>
        <taxon>metagenomes</taxon>
        <taxon>ecological metagenomes</taxon>
    </lineage>
</organism>
<evidence type="ECO:0000313" key="1">
    <source>
        <dbReference type="EMBL" id="SVA25521.1"/>
    </source>
</evidence>
<reference evidence="1" key="1">
    <citation type="submission" date="2018-05" db="EMBL/GenBank/DDBJ databases">
        <authorList>
            <person name="Lanie J.A."/>
            <person name="Ng W.-L."/>
            <person name="Kazmierczak K.M."/>
            <person name="Andrzejewski T.M."/>
            <person name="Davidsen T.M."/>
            <person name="Wayne K.J."/>
            <person name="Tettelin H."/>
            <person name="Glass J.I."/>
            <person name="Rusch D."/>
            <person name="Podicherti R."/>
            <person name="Tsui H.-C.T."/>
            <person name="Winkler M.E."/>
        </authorList>
    </citation>
    <scope>NUCLEOTIDE SEQUENCE</scope>
</reference>
<dbReference type="Gene3D" id="3.40.50.620">
    <property type="entry name" value="HUPs"/>
    <property type="match status" value="1"/>
</dbReference>
<gene>
    <name evidence="1" type="ORF">METZ01_LOCUS78375</name>
</gene>
<dbReference type="InterPro" id="IPR014729">
    <property type="entry name" value="Rossmann-like_a/b/a_fold"/>
</dbReference>
<accession>A0A381UCQ0</accession>
<protein>
    <recommendedName>
        <fullName evidence="2">Cytidyltransferase-like domain-containing protein</fullName>
    </recommendedName>
</protein>
<dbReference type="EMBL" id="UINC01006105">
    <property type="protein sequence ID" value="SVA25521.1"/>
    <property type="molecule type" value="Genomic_DNA"/>
</dbReference>
<sequence length="169" mass="18536">MIGAAEQWRTSNSPELPLIIAIGSSNQPESMENPWTAEERTSMLEAWLGARGIVAGIVAVPDIDDPPNWVSHAERYHGPAGVFFTTDIYSAELYESAGWQVVLSELEQRESFEGWRVRATAHMMSTIGDDDAVRTVLNPTIPEEVVERLIETGGLRRLAFLGEGGEPVG</sequence>
<evidence type="ECO:0008006" key="2">
    <source>
        <dbReference type="Google" id="ProtNLM"/>
    </source>
</evidence>
<name>A0A381UCQ0_9ZZZZ</name>